<evidence type="ECO:0000259" key="1">
    <source>
        <dbReference type="Pfam" id="PF13380"/>
    </source>
</evidence>
<organism evidence="2 3">
    <name type="scientific">Algoriphagus namhaensis</name>
    <dbReference type="NCBI Taxonomy" id="915353"/>
    <lineage>
        <taxon>Bacteria</taxon>
        <taxon>Pseudomonadati</taxon>
        <taxon>Bacteroidota</taxon>
        <taxon>Cytophagia</taxon>
        <taxon>Cytophagales</taxon>
        <taxon>Cyclobacteriaceae</taxon>
        <taxon>Algoriphagus</taxon>
    </lineage>
</organism>
<gene>
    <name evidence="2" type="ORF">ACFOSV_12515</name>
</gene>
<feature type="domain" description="CoA-binding" evidence="1">
    <location>
        <begin position="6"/>
        <end position="117"/>
    </location>
</feature>
<dbReference type="SUPFAM" id="SSF51735">
    <property type="entry name" value="NAD(P)-binding Rossmann-fold domains"/>
    <property type="match status" value="1"/>
</dbReference>
<sequence>MTKDKTLIVGATPNPTRYAFTAADFLQRAGKPFIPLSIKKGHVLGEEILDLRQKPYFEDIHTITLYLNAGHQKEWEEYLLSLEPKRIIFNPGAENPRLAQKAQNAGIETLNACTLVMINSGQY</sequence>
<dbReference type="Pfam" id="PF13380">
    <property type="entry name" value="CoA_binding_2"/>
    <property type="match status" value="1"/>
</dbReference>
<dbReference type="Gene3D" id="3.40.50.720">
    <property type="entry name" value="NAD(P)-binding Rossmann-like Domain"/>
    <property type="match status" value="1"/>
</dbReference>
<evidence type="ECO:0000313" key="3">
    <source>
        <dbReference type="Proteomes" id="UP001595805"/>
    </source>
</evidence>
<proteinExistence type="predicted"/>
<evidence type="ECO:0000313" key="2">
    <source>
        <dbReference type="EMBL" id="MFC3881010.1"/>
    </source>
</evidence>
<dbReference type="InterPro" id="IPR036291">
    <property type="entry name" value="NAD(P)-bd_dom_sf"/>
</dbReference>
<dbReference type="InterPro" id="IPR003781">
    <property type="entry name" value="CoA-bd"/>
</dbReference>
<keyword evidence="3" id="KW-1185">Reference proteome</keyword>
<dbReference type="EMBL" id="JBHRZS010000007">
    <property type="protein sequence ID" value="MFC3881010.1"/>
    <property type="molecule type" value="Genomic_DNA"/>
</dbReference>
<reference evidence="3" key="1">
    <citation type="journal article" date="2019" name="Int. J. Syst. Evol. Microbiol.">
        <title>The Global Catalogue of Microorganisms (GCM) 10K type strain sequencing project: providing services to taxonomists for standard genome sequencing and annotation.</title>
        <authorList>
            <consortium name="The Broad Institute Genomics Platform"/>
            <consortium name="The Broad Institute Genome Sequencing Center for Infectious Disease"/>
            <person name="Wu L."/>
            <person name="Ma J."/>
        </authorList>
    </citation>
    <scope>NUCLEOTIDE SEQUENCE [LARGE SCALE GENOMIC DNA]</scope>
    <source>
        <strain evidence="3">CCUG 60523</strain>
    </source>
</reference>
<comment type="caution">
    <text evidence="2">The sequence shown here is derived from an EMBL/GenBank/DDBJ whole genome shotgun (WGS) entry which is preliminary data.</text>
</comment>
<protein>
    <submittedName>
        <fullName evidence="2">CoA-binding protein</fullName>
    </submittedName>
</protein>
<dbReference type="Proteomes" id="UP001595805">
    <property type="component" value="Unassembled WGS sequence"/>
</dbReference>
<name>A0ABV8AVM9_9BACT</name>
<accession>A0ABV8AVM9</accession>
<dbReference type="RefSeq" id="WP_377906353.1">
    <property type="nucleotide sequence ID" value="NZ_JBHRZS010000007.1"/>
</dbReference>